<dbReference type="SUPFAM" id="SSF53187">
    <property type="entry name" value="Zn-dependent exopeptidases"/>
    <property type="match status" value="1"/>
</dbReference>
<evidence type="ECO:0000256" key="1">
    <source>
        <dbReference type="SAM" id="MobiDB-lite"/>
    </source>
</evidence>
<gene>
    <name evidence="2" type="ORF">METZ01_LOCUS170034</name>
</gene>
<protein>
    <recommendedName>
        <fullName evidence="3">Peptidase M28 domain-containing protein</fullName>
    </recommendedName>
</protein>
<dbReference type="Gene3D" id="3.40.630.10">
    <property type="entry name" value="Zn peptidases"/>
    <property type="match status" value="1"/>
</dbReference>
<organism evidence="2">
    <name type="scientific">marine metagenome</name>
    <dbReference type="NCBI Taxonomy" id="408172"/>
    <lineage>
        <taxon>unclassified sequences</taxon>
        <taxon>metagenomes</taxon>
        <taxon>ecological metagenomes</taxon>
    </lineage>
</organism>
<name>A0A382BTM9_9ZZZZ</name>
<feature type="region of interest" description="Disordered" evidence="1">
    <location>
        <begin position="89"/>
        <end position="120"/>
    </location>
</feature>
<dbReference type="EMBL" id="UINC01031324">
    <property type="protein sequence ID" value="SVB17180.1"/>
    <property type="molecule type" value="Genomic_DNA"/>
</dbReference>
<feature type="non-terminal residue" evidence="2">
    <location>
        <position position="120"/>
    </location>
</feature>
<evidence type="ECO:0008006" key="3">
    <source>
        <dbReference type="Google" id="ProtNLM"/>
    </source>
</evidence>
<dbReference type="AlphaFoldDB" id="A0A382BTM9"/>
<proteinExistence type="predicted"/>
<accession>A0A382BTM9</accession>
<evidence type="ECO:0000313" key="2">
    <source>
        <dbReference type="EMBL" id="SVB17180.1"/>
    </source>
</evidence>
<reference evidence="2" key="1">
    <citation type="submission" date="2018-05" db="EMBL/GenBank/DDBJ databases">
        <authorList>
            <person name="Lanie J.A."/>
            <person name="Ng W.-L."/>
            <person name="Kazmierczak K.M."/>
            <person name="Andrzejewski T.M."/>
            <person name="Davidsen T.M."/>
            <person name="Wayne K.J."/>
            <person name="Tettelin H."/>
            <person name="Glass J.I."/>
            <person name="Rusch D."/>
            <person name="Podicherti R."/>
            <person name="Tsui H.-C.T."/>
            <person name="Winkler M.E."/>
        </authorList>
    </citation>
    <scope>NUCLEOTIDE SEQUENCE</scope>
</reference>
<sequence length="120" mass="13398">MRTNVFLLMASLLLVATSSVTLAQLQQPDPNNEDVKTLVGRLDLTQYKTTLKGLTQFGDRRQGTERNRQAIDWIEAQLQSVGCTTTERIDYIHDPAPRNSSSRRRSQNPLNVDGPTATGK</sequence>